<dbReference type="Gene3D" id="3.10.450.360">
    <property type="match status" value="1"/>
</dbReference>
<evidence type="ECO:0000256" key="1">
    <source>
        <dbReference type="SAM" id="SignalP"/>
    </source>
</evidence>
<dbReference type="Proteomes" id="UP000636110">
    <property type="component" value="Unassembled WGS sequence"/>
</dbReference>
<dbReference type="EMBL" id="WNXC01000004">
    <property type="protein sequence ID" value="MBB2149743.1"/>
    <property type="molecule type" value="Genomic_DNA"/>
</dbReference>
<name>A0ABR6EZ74_9SPHI</name>
<reference evidence="2 3" key="1">
    <citation type="submission" date="2019-11" db="EMBL/GenBank/DDBJ databases">
        <title>Description of Pedobacter sp. LMG 31462T.</title>
        <authorList>
            <person name="Carlier A."/>
            <person name="Qi S."/>
            <person name="Vandamme P."/>
        </authorList>
    </citation>
    <scope>NUCLEOTIDE SEQUENCE [LARGE SCALE GENOMIC DNA]</scope>
    <source>
        <strain evidence="2 3">LMG 31462</strain>
    </source>
</reference>
<dbReference type="SUPFAM" id="SSF160574">
    <property type="entry name" value="BT0923-like"/>
    <property type="match status" value="1"/>
</dbReference>
<evidence type="ECO:0000313" key="3">
    <source>
        <dbReference type="Proteomes" id="UP000636110"/>
    </source>
</evidence>
<protein>
    <recommendedName>
        <fullName evidence="4">Beta-lactamase-inhibitor-like PepSY-like domain-containing protein</fullName>
    </recommendedName>
</protein>
<gene>
    <name evidence="2" type="ORF">GM920_12615</name>
</gene>
<proteinExistence type="predicted"/>
<evidence type="ECO:0000313" key="2">
    <source>
        <dbReference type="EMBL" id="MBB2149743.1"/>
    </source>
</evidence>
<keyword evidence="3" id="KW-1185">Reference proteome</keyword>
<keyword evidence="1" id="KW-0732">Signal</keyword>
<sequence>MKKLIISLAMTASLMFMGLKNANAQITLETVTIKGNSTKAVVSEKVANSFNHFFKDATQPQWLEINKRFVVNFILDDQKNKAVFTKGGLLMYQLSYDAAKNLPDQIKKQIQETYQDFDITSAIKVKTGNDVIWLVNLESNKRILIVRATDEDISVIDTLQKP</sequence>
<feature type="signal peptide" evidence="1">
    <location>
        <begin position="1"/>
        <end position="24"/>
    </location>
</feature>
<comment type="caution">
    <text evidence="2">The sequence shown here is derived from an EMBL/GenBank/DDBJ whole genome shotgun (WGS) entry which is preliminary data.</text>
</comment>
<feature type="chain" id="PRO_5046504422" description="Beta-lactamase-inhibitor-like PepSY-like domain-containing protein" evidence="1">
    <location>
        <begin position="25"/>
        <end position="162"/>
    </location>
</feature>
<evidence type="ECO:0008006" key="4">
    <source>
        <dbReference type="Google" id="ProtNLM"/>
    </source>
</evidence>
<dbReference type="RefSeq" id="WP_182957741.1">
    <property type="nucleotide sequence ID" value="NZ_WNXC01000004.1"/>
</dbReference>
<organism evidence="2 3">
    <name type="scientific">Pedobacter gandavensis</name>
    <dbReference type="NCBI Taxonomy" id="2679963"/>
    <lineage>
        <taxon>Bacteria</taxon>
        <taxon>Pseudomonadati</taxon>
        <taxon>Bacteroidota</taxon>
        <taxon>Sphingobacteriia</taxon>
        <taxon>Sphingobacteriales</taxon>
        <taxon>Sphingobacteriaceae</taxon>
        <taxon>Pedobacter</taxon>
    </lineage>
</organism>
<accession>A0ABR6EZ74</accession>